<dbReference type="EC" id="2.7.1.49" evidence="3"/>
<proteinExistence type="predicted"/>
<dbReference type="OrthoDB" id="9810880at2"/>
<dbReference type="InterPro" id="IPR022998">
    <property type="entry name" value="ThiamineP_synth_TenI"/>
</dbReference>
<dbReference type="CDD" id="cd01169">
    <property type="entry name" value="HMPP_kinase"/>
    <property type="match status" value="1"/>
</dbReference>
<dbReference type="Pfam" id="PF02581">
    <property type="entry name" value="TMP-TENI"/>
    <property type="match status" value="1"/>
</dbReference>
<feature type="domain" description="Pyridoxamine kinase/Phosphomethylpyrimidine kinase" evidence="6">
    <location>
        <begin position="46"/>
        <end position="302"/>
    </location>
</feature>
<dbReference type="GO" id="GO:0005829">
    <property type="term" value="C:cytosol"/>
    <property type="evidence" value="ECO:0007669"/>
    <property type="project" value="TreeGrafter"/>
</dbReference>
<dbReference type="GO" id="GO:0008972">
    <property type="term" value="F:phosphomethylpyrimidine kinase activity"/>
    <property type="evidence" value="ECO:0007669"/>
    <property type="project" value="InterPro"/>
</dbReference>
<comment type="caution">
    <text evidence="7">The sequence shown here is derived from an EMBL/GenBank/DDBJ whole genome shotgun (WGS) entry which is preliminary data.</text>
</comment>
<dbReference type="CDD" id="cd00564">
    <property type="entry name" value="TMP_TenI"/>
    <property type="match status" value="1"/>
</dbReference>
<reference evidence="7 8" key="1">
    <citation type="submission" date="2018-01" db="EMBL/GenBank/DDBJ databases">
        <title>Draft genome sequence of Paucibacter aquatile CR182 isolated from freshwater of the Nakdong River.</title>
        <authorList>
            <person name="Choi A."/>
            <person name="Chung E.J."/>
        </authorList>
    </citation>
    <scope>NUCLEOTIDE SEQUENCE [LARGE SCALE GENOMIC DNA]</scope>
    <source>
        <strain evidence="7 8">CR182</strain>
    </source>
</reference>
<dbReference type="Gene3D" id="3.40.1190.20">
    <property type="match status" value="1"/>
</dbReference>
<dbReference type="Gene3D" id="3.20.20.70">
    <property type="entry name" value="Aldolase class I"/>
    <property type="match status" value="1"/>
</dbReference>
<gene>
    <name evidence="7" type="ORF">C1O66_00675</name>
</gene>
<dbReference type="InterPro" id="IPR036206">
    <property type="entry name" value="ThiamineP_synth_sf"/>
</dbReference>
<dbReference type="Proteomes" id="UP000235916">
    <property type="component" value="Unassembled WGS sequence"/>
</dbReference>
<dbReference type="GO" id="GO:0008902">
    <property type="term" value="F:hydroxymethylpyrimidine kinase activity"/>
    <property type="evidence" value="ECO:0007669"/>
    <property type="project" value="UniProtKB-EC"/>
</dbReference>
<dbReference type="UniPathway" id="UPA00060">
    <property type="reaction ID" value="UER00138"/>
</dbReference>
<name>A0A2N8L2L5_9BURK</name>
<evidence type="ECO:0000256" key="2">
    <source>
        <dbReference type="ARBA" id="ARBA00004948"/>
    </source>
</evidence>
<evidence type="ECO:0000256" key="3">
    <source>
        <dbReference type="ARBA" id="ARBA00012135"/>
    </source>
</evidence>
<keyword evidence="7" id="KW-0808">Transferase</keyword>
<keyword evidence="4" id="KW-0511">Multifunctional enzyme</keyword>
<dbReference type="PANTHER" id="PTHR20858">
    <property type="entry name" value="PHOSPHOMETHYLPYRIMIDINE KINASE"/>
    <property type="match status" value="1"/>
</dbReference>
<keyword evidence="8" id="KW-1185">Reference proteome</keyword>
<dbReference type="InterPro" id="IPR013785">
    <property type="entry name" value="Aldolase_TIM"/>
</dbReference>
<evidence type="ECO:0000259" key="6">
    <source>
        <dbReference type="Pfam" id="PF08543"/>
    </source>
</evidence>
<evidence type="ECO:0000259" key="5">
    <source>
        <dbReference type="Pfam" id="PF02581"/>
    </source>
</evidence>
<feature type="domain" description="Thiamine phosphate synthase/TenI" evidence="5">
    <location>
        <begin position="356"/>
        <end position="531"/>
    </location>
</feature>
<protein>
    <recommendedName>
        <fullName evidence="3">hydroxymethylpyrimidine kinase</fullName>
        <ecNumber evidence="3">2.7.1.49</ecNumber>
    </recommendedName>
</protein>
<keyword evidence="7" id="KW-0418">Kinase</keyword>
<dbReference type="InterPro" id="IPR029056">
    <property type="entry name" value="Ribokinase-like"/>
</dbReference>
<dbReference type="PANTHER" id="PTHR20858:SF17">
    <property type="entry name" value="HYDROXYMETHYLPYRIMIDINE_PHOSPHOMETHYLPYRIMIDINE KINASE THI20-RELATED"/>
    <property type="match status" value="1"/>
</dbReference>
<dbReference type="GO" id="GO:0009228">
    <property type="term" value="P:thiamine biosynthetic process"/>
    <property type="evidence" value="ECO:0007669"/>
    <property type="project" value="UniProtKB-KW"/>
</dbReference>
<dbReference type="SUPFAM" id="SSF53613">
    <property type="entry name" value="Ribokinase-like"/>
    <property type="match status" value="1"/>
</dbReference>
<comment type="cofactor">
    <cofactor evidence="1">
        <name>Mg(2+)</name>
        <dbReference type="ChEBI" id="CHEBI:18420"/>
    </cofactor>
</comment>
<evidence type="ECO:0000256" key="1">
    <source>
        <dbReference type="ARBA" id="ARBA00001946"/>
    </source>
</evidence>
<evidence type="ECO:0000313" key="7">
    <source>
        <dbReference type="EMBL" id="PND39953.1"/>
    </source>
</evidence>
<accession>A0A2N8L2L5</accession>
<dbReference type="RefSeq" id="WP_102766087.1">
    <property type="nucleotide sequence ID" value="NZ_POSP01000001.1"/>
</dbReference>
<dbReference type="InterPro" id="IPR013749">
    <property type="entry name" value="PM/HMP-P_kinase-1"/>
</dbReference>
<dbReference type="AlphaFoldDB" id="A0A2N8L2L5"/>
<comment type="pathway">
    <text evidence="2">Cofactor biosynthesis; thiamine diphosphate biosynthesis.</text>
</comment>
<sequence>MSETATATARLYPHPSLPSTWADEPPLADWLQDPAPPVIWSLAGHDSGGGAGLSADTRAAAAFGVHLCPLLAAVTAQNSQGVAAVYPLPADQVCAQLQALAQDLSPRVIKTGLLASVTAVQALCDVIDALRRNQTVLLVIDPVLGATAGGAAFCDEALLQAYRAQLLPRCDLLTPNRREAERLLGLPPGSPTSPPALAAALRELGPRAVCITGGDDASAPAQRELALDWIDVQAPDHQAQGWLALPRLPSRHHHGTGCSFASSAAAALARGFPLADALVLAKMATWSALRDGHAAGAGAGPVRATPDFIADPRAMPVLSFGAEPLNAGTVQRWRQVLLTAPVAQAHEMGLYAITENPQRLTALAEAGYTQLQLRIKSRPGLSEAALRQAIASAVQAAANHPRATLWINDHWQLALQAGARALHLGQEDWSALAADQRQQILDSGVHLGISSHSLWELARARSLAPHYIACGPVWATVTKDMPWRPQGLDNLTWWVHMAGRPVVAIGGITEAERATAARRAGASSACLVRALEQADAAHWQAAWEAGL</sequence>
<evidence type="ECO:0000256" key="4">
    <source>
        <dbReference type="ARBA" id="ARBA00023268"/>
    </source>
</evidence>
<evidence type="ECO:0000313" key="8">
    <source>
        <dbReference type="Proteomes" id="UP000235916"/>
    </source>
</evidence>
<dbReference type="InterPro" id="IPR004399">
    <property type="entry name" value="HMP/HMP-P_kinase_dom"/>
</dbReference>
<organism evidence="7 8">
    <name type="scientific">Kinneretia aquatilis</name>
    <dbReference type="NCBI Taxonomy" id="2070761"/>
    <lineage>
        <taxon>Bacteria</taxon>
        <taxon>Pseudomonadati</taxon>
        <taxon>Pseudomonadota</taxon>
        <taxon>Betaproteobacteria</taxon>
        <taxon>Burkholderiales</taxon>
        <taxon>Sphaerotilaceae</taxon>
        <taxon>Roseateles</taxon>
    </lineage>
</organism>
<dbReference type="GO" id="GO:0009229">
    <property type="term" value="P:thiamine diphosphate biosynthetic process"/>
    <property type="evidence" value="ECO:0007669"/>
    <property type="project" value="UniProtKB-UniPathway"/>
</dbReference>
<dbReference type="Pfam" id="PF08543">
    <property type="entry name" value="Phos_pyr_kin"/>
    <property type="match status" value="1"/>
</dbReference>
<dbReference type="SUPFAM" id="SSF51391">
    <property type="entry name" value="Thiamin phosphate synthase"/>
    <property type="match status" value="1"/>
</dbReference>
<dbReference type="EMBL" id="POSP01000001">
    <property type="protein sequence ID" value="PND39953.1"/>
    <property type="molecule type" value="Genomic_DNA"/>
</dbReference>